<keyword evidence="1" id="KW-1133">Transmembrane helix</keyword>
<feature type="transmembrane region" description="Helical" evidence="1">
    <location>
        <begin position="37"/>
        <end position="57"/>
    </location>
</feature>
<name>A0A0L0NPB4_CANAR</name>
<dbReference type="EMBL" id="LGST01000062">
    <property type="protein sequence ID" value="KND95991.1"/>
    <property type="molecule type" value="Genomic_DNA"/>
</dbReference>
<accession>A0A0L0NPB4</accession>
<evidence type="ECO:0000313" key="3">
    <source>
        <dbReference type="Proteomes" id="UP000037122"/>
    </source>
</evidence>
<comment type="caution">
    <text evidence="2">The sequence shown here is derived from an EMBL/GenBank/DDBJ whole genome shotgun (WGS) entry which is preliminary data.</text>
</comment>
<feature type="transmembrane region" description="Helical" evidence="1">
    <location>
        <begin position="6"/>
        <end position="25"/>
    </location>
</feature>
<keyword evidence="1" id="KW-0472">Membrane</keyword>
<sequence>MTGCGVVMHCLFAFLVPVLIIGELTKIPKNELQRYGPLYLHESLFTELLSVISYFIVAWKLGNFVGLKQALIAGLALESLGMMLEYAATKFKLDTLYGVSLPLIQLGLQAATIS</sequence>
<organism evidence="2 3">
    <name type="scientific">Candidozyma auris</name>
    <name type="common">Yeast</name>
    <name type="synonym">Candida auris</name>
    <dbReference type="NCBI Taxonomy" id="498019"/>
    <lineage>
        <taxon>Eukaryota</taxon>
        <taxon>Fungi</taxon>
        <taxon>Dikarya</taxon>
        <taxon>Ascomycota</taxon>
        <taxon>Saccharomycotina</taxon>
        <taxon>Pichiomycetes</taxon>
        <taxon>Metschnikowiaceae</taxon>
        <taxon>Candidozyma</taxon>
    </lineage>
</organism>
<gene>
    <name evidence="2" type="ORF">QG37_07703</name>
</gene>
<evidence type="ECO:0000256" key="1">
    <source>
        <dbReference type="SAM" id="Phobius"/>
    </source>
</evidence>
<dbReference type="AlphaFoldDB" id="A0A0L0NPB4"/>
<dbReference type="VEuPathDB" id="FungiDB:QG37_07703"/>
<protein>
    <submittedName>
        <fullName evidence="2">Uncharacterized protein</fullName>
    </submittedName>
</protein>
<reference evidence="3" key="1">
    <citation type="journal article" date="2015" name="BMC Genomics">
        <title>Draft genome of a commonly misdiagnosed multidrug resistant pathogen Candida auris.</title>
        <authorList>
            <person name="Chatterjee S."/>
            <person name="Alampalli S.V."/>
            <person name="Nageshan R.K."/>
            <person name="Chettiar S.T."/>
            <person name="Joshi S."/>
            <person name="Tatu U.S."/>
        </authorList>
    </citation>
    <scope>NUCLEOTIDE SEQUENCE [LARGE SCALE GENOMIC DNA]</scope>
    <source>
        <strain evidence="3">6684</strain>
    </source>
</reference>
<proteinExistence type="predicted"/>
<dbReference type="Proteomes" id="UP000037122">
    <property type="component" value="Unassembled WGS sequence"/>
</dbReference>
<keyword evidence="1" id="KW-0812">Transmembrane</keyword>
<evidence type="ECO:0000313" key="2">
    <source>
        <dbReference type="EMBL" id="KND95991.1"/>
    </source>
</evidence>